<dbReference type="Proteomes" id="UP000055316">
    <property type="component" value="Chromosome"/>
</dbReference>
<protein>
    <recommendedName>
        <fullName evidence="9">Sporulation protein YjcZ</fullName>
    </recommendedName>
</protein>
<accession>A0A9W4EUK2</accession>
<evidence type="ECO:0000256" key="2">
    <source>
        <dbReference type="ARBA" id="ARBA00010221"/>
    </source>
</evidence>
<dbReference type="AlphaFoldDB" id="A0A9W4EUK2"/>
<reference evidence="7 8" key="1">
    <citation type="submission" date="2015-05" db="EMBL/GenBank/DDBJ databases">
        <title>Whole genome sequence of Bacillus thuringiensis serovar tolworthi Pasteur Institute Standard strain.</title>
        <authorList>
            <person name="Kanda K."/>
            <person name="Nakashima K."/>
            <person name="Nagano Y."/>
        </authorList>
    </citation>
    <scope>NUCLEOTIDE SEQUENCE [LARGE SCALE GENOMIC DNA]</scope>
    <source>
        <strain evidence="7 8">Pasteur Institute Standard strain</strain>
    </source>
</reference>
<proteinExistence type="inferred from homology"/>
<dbReference type="NCBIfam" id="TIGR01732">
    <property type="entry name" value="tiny_TM_bacill"/>
    <property type="match status" value="1"/>
</dbReference>
<evidence type="ECO:0008006" key="9">
    <source>
        <dbReference type="Google" id="ProtNLM"/>
    </source>
</evidence>
<feature type="transmembrane region" description="Helical" evidence="6">
    <location>
        <begin position="102"/>
        <end position="124"/>
    </location>
</feature>
<keyword evidence="5 6" id="KW-0472">Membrane</keyword>
<dbReference type="EMBL" id="AP014864">
    <property type="protein sequence ID" value="BAR84355.1"/>
    <property type="molecule type" value="Genomic_DNA"/>
</dbReference>
<sequence length="125" mass="13714">MGYKIININITILKMVNDIFLKNGKVDIKAHNRLQPNTYSVSVVISKYNMTAMKNYFSVSLFSLRVKLIELLLVIMKRIFVIGSGGGNILAAEKGYRSGCGYGGGFALLVVLFILLIIVGAACFC</sequence>
<feature type="transmembrane region" description="Helical" evidence="6">
    <location>
        <begin position="68"/>
        <end position="90"/>
    </location>
</feature>
<evidence type="ECO:0000256" key="6">
    <source>
        <dbReference type="SAM" id="Phobius"/>
    </source>
</evidence>
<dbReference type="Pfam" id="PF09680">
    <property type="entry name" value="YjcZ_2"/>
    <property type="match status" value="1"/>
</dbReference>
<keyword evidence="4 6" id="KW-1133">Transmembrane helix</keyword>
<dbReference type="GO" id="GO:0016020">
    <property type="term" value="C:membrane"/>
    <property type="evidence" value="ECO:0007669"/>
    <property type="project" value="UniProtKB-SubCell"/>
</dbReference>
<evidence type="ECO:0000256" key="1">
    <source>
        <dbReference type="ARBA" id="ARBA00004167"/>
    </source>
</evidence>
<keyword evidence="3 6" id="KW-0812">Transmembrane</keyword>
<comment type="subcellular location">
    <subcellularLocation>
        <location evidence="1">Membrane</location>
        <topology evidence="1">Single-pass membrane protein</topology>
    </subcellularLocation>
</comment>
<comment type="similarity">
    <text evidence="2">Belongs to the SscA family.</text>
</comment>
<gene>
    <name evidence="7" type="ORF">KNN_03511</name>
</gene>
<name>A0A9W4EUK2_BACTO</name>
<evidence type="ECO:0000313" key="7">
    <source>
        <dbReference type="EMBL" id="BAR84355.1"/>
    </source>
</evidence>
<evidence type="ECO:0000256" key="4">
    <source>
        <dbReference type="ARBA" id="ARBA00022989"/>
    </source>
</evidence>
<evidence type="ECO:0000256" key="3">
    <source>
        <dbReference type="ARBA" id="ARBA00022692"/>
    </source>
</evidence>
<dbReference type="InterPro" id="IPR010070">
    <property type="entry name" value="YjcZ-like"/>
</dbReference>
<evidence type="ECO:0000313" key="8">
    <source>
        <dbReference type="Proteomes" id="UP000055316"/>
    </source>
</evidence>
<evidence type="ECO:0000256" key="5">
    <source>
        <dbReference type="ARBA" id="ARBA00023136"/>
    </source>
</evidence>
<organism evidence="7 8">
    <name type="scientific">Bacillus thuringiensis subsp. tolworthi</name>
    <dbReference type="NCBI Taxonomy" id="1442"/>
    <lineage>
        <taxon>Bacteria</taxon>
        <taxon>Bacillati</taxon>
        <taxon>Bacillota</taxon>
        <taxon>Bacilli</taxon>
        <taxon>Bacillales</taxon>
        <taxon>Bacillaceae</taxon>
        <taxon>Bacillus</taxon>
        <taxon>Bacillus cereus group</taxon>
    </lineage>
</organism>